<dbReference type="AlphaFoldDB" id="A0A084JQD3"/>
<name>A0A084JQD3_9FIRM</name>
<evidence type="ECO:0000313" key="1">
    <source>
        <dbReference type="EMBL" id="KEZ91167.1"/>
    </source>
</evidence>
<reference evidence="1 2" key="1">
    <citation type="submission" date="2014-07" db="EMBL/GenBank/DDBJ databases">
        <title>Draft genome of Clostridium celerecrescens 152B isolated from sediments associated with methane hydrate from Krishna Godavari basin.</title>
        <authorList>
            <person name="Honkalas V.S."/>
            <person name="Dabir A.P."/>
            <person name="Arora P."/>
            <person name="Dhakephalkar P.K."/>
        </authorList>
    </citation>
    <scope>NUCLEOTIDE SEQUENCE [LARGE SCALE GENOMIC DNA]</scope>
    <source>
        <strain evidence="1 2">152B</strain>
    </source>
</reference>
<gene>
    <name evidence="1" type="ORF">IO98_05335</name>
</gene>
<dbReference type="RefSeq" id="WP_038278654.1">
    <property type="nucleotide sequence ID" value="NZ_JPME01000007.1"/>
</dbReference>
<keyword evidence="2" id="KW-1185">Reference proteome</keyword>
<dbReference type="EMBL" id="JPME01000007">
    <property type="protein sequence ID" value="KEZ91167.1"/>
    <property type="molecule type" value="Genomic_DNA"/>
</dbReference>
<protein>
    <submittedName>
        <fullName evidence="1">Uncharacterized protein</fullName>
    </submittedName>
</protein>
<proteinExistence type="predicted"/>
<dbReference type="Proteomes" id="UP000028525">
    <property type="component" value="Unassembled WGS sequence"/>
</dbReference>
<comment type="caution">
    <text evidence="1">The sequence shown here is derived from an EMBL/GenBank/DDBJ whole genome shotgun (WGS) entry which is preliminary data.</text>
</comment>
<organism evidence="1 2">
    <name type="scientific">Lacrimispora celerecrescens</name>
    <dbReference type="NCBI Taxonomy" id="29354"/>
    <lineage>
        <taxon>Bacteria</taxon>
        <taxon>Bacillati</taxon>
        <taxon>Bacillota</taxon>
        <taxon>Clostridia</taxon>
        <taxon>Lachnospirales</taxon>
        <taxon>Lachnospiraceae</taxon>
        <taxon>Lacrimispora</taxon>
    </lineage>
</organism>
<evidence type="ECO:0000313" key="2">
    <source>
        <dbReference type="Proteomes" id="UP000028525"/>
    </source>
</evidence>
<sequence>MKNSTITVSKKTKDKIDRLGKWTGLKCNTCVKLLIYEQYEHYLTDPDDFREKILRKRNGQNKENIPITIGFSDEYTDGFYEIEEELDSKTKKNTILKNMILMELDVIFSEKKFINRSVKEVLEIFYKDEEEFKRLNPSFNPDDIFGKEALEIVKKINISRRDAIRWLLAKHIILSTKHILTNE</sequence>
<accession>A0A084JQD3</accession>